<feature type="chain" id="PRO_5046596666" evidence="2">
    <location>
        <begin position="26"/>
        <end position="361"/>
    </location>
</feature>
<accession>A0ABW2BKC5</accession>
<evidence type="ECO:0000256" key="1">
    <source>
        <dbReference type="SAM" id="MobiDB-lite"/>
    </source>
</evidence>
<feature type="region of interest" description="Disordered" evidence="1">
    <location>
        <begin position="312"/>
        <end position="333"/>
    </location>
</feature>
<evidence type="ECO:0000313" key="3">
    <source>
        <dbReference type="EMBL" id="MFC6790317.1"/>
    </source>
</evidence>
<dbReference type="EMBL" id="JBHSWN010000001">
    <property type="protein sequence ID" value="MFC6790317.1"/>
    <property type="molecule type" value="Genomic_DNA"/>
</dbReference>
<keyword evidence="4" id="KW-1185">Reference proteome</keyword>
<protein>
    <submittedName>
        <fullName evidence="3">Uncharacterized protein</fullName>
    </submittedName>
</protein>
<gene>
    <name evidence="3" type="ORF">ACFQE0_12230</name>
</gene>
<keyword evidence="2" id="KW-0732">Signal</keyword>
<proteinExistence type="predicted"/>
<dbReference type="Proteomes" id="UP001596292">
    <property type="component" value="Unassembled WGS sequence"/>
</dbReference>
<sequence length="361" mass="39350">MRKRPVITAITLALLAGAAGSPAWSGERKLFENVRGWEVERNIGQTGRYTCQISYSYRDKDDDNAENAIVLSLDEGKVNLVLGYANWVWDKDETVQASFSIDKQVLYPKQGWTGEAKLLWSQLPDTVIPKLIKGKQIVLKFNDGAADFSIPGFADAYEGLKRCNAAATQDTPAPQASSVPAEKPNEIRLQAYFMGLILQKTAASCAVSTTAPQRAAIDAKVKVLRTEFAAIDSAVQEEINKAGKLPDCPKDAAETATFDTEMKAYIDQGPEAFVASAEKRSAEREAVKKAEAEAKAKSEAEAKMRAEIETKMRAEAEAKSKAEAEAKARAEMETRIRAEVEAKLKAEAEAKATKVEAEAKP</sequence>
<feature type="signal peptide" evidence="2">
    <location>
        <begin position="1"/>
        <end position="25"/>
    </location>
</feature>
<organism evidence="3 4">
    <name type="scientific">Methylobacterium komagatae</name>
    <dbReference type="NCBI Taxonomy" id="374425"/>
    <lineage>
        <taxon>Bacteria</taxon>
        <taxon>Pseudomonadati</taxon>
        <taxon>Pseudomonadota</taxon>
        <taxon>Alphaproteobacteria</taxon>
        <taxon>Hyphomicrobiales</taxon>
        <taxon>Methylobacteriaceae</taxon>
        <taxon>Methylobacterium</taxon>
    </lineage>
</organism>
<comment type="caution">
    <text evidence="3">The sequence shown here is derived from an EMBL/GenBank/DDBJ whole genome shotgun (WGS) entry which is preliminary data.</text>
</comment>
<reference evidence="4" key="1">
    <citation type="journal article" date="2019" name="Int. J. Syst. Evol. Microbiol.">
        <title>The Global Catalogue of Microorganisms (GCM) 10K type strain sequencing project: providing services to taxonomists for standard genome sequencing and annotation.</title>
        <authorList>
            <consortium name="The Broad Institute Genomics Platform"/>
            <consortium name="The Broad Institute Genome Sequencing Center for Infectious Disease"/>
            <person name="Wu L."/>
            <person name="Ma J."/>
        </authorList>
    </citation>
    <scope>NUCLEOTIDE SEQUENCE [LARGE SCALE GENOMIC DNA]</scope>
    <source>
        <strain evidence="4">CCUG 48316</strain>
    </source>
</reference>
<evidence type="ECO:0000313" key="4">
    <source>
        <dbReference type="Proteomes" id="UP001596292"/>
    </source>
</evidence>
<dbReference type="RefSeq" id="WP_378969971.1">
    <property type="nucleotide sequence ID" value="NZ_JBHSWN010000001.1"/>
</dbReference>
<name>A0ABW2BKC5_9HYPH</name>
<evidence type="ECO:0000256" key="2">
    <source>
        <dbReference type="SAM" id="SignalP"/>
    </source>
</evidence>